<evidence type="ECO:0000256" key="2">
    <source>
        <dbReference type="ARBA" id="ARBA00023121"/>
    </source>
</evidence>
<dbReference type="OMA" id="PAYCCEM"/>
<evidence type="ECO:0000256" key="1">
    <source>
        <dbReference type="ARBA" id="ARBA00022448"/>
    </source>
</evidence>
<keyword evidence="3" id="KW-0732">Signal</keyword>
<evidence type="ECO:0000256" key="3">
    <source>
        <dbReference type="SAM" id="SignalP"/>
    </source>
</evidence>
<name>A0A0K9Q0T5_ZOSMR</name>
<dbReference type="GO" id="GO:0006869">
    <property type="term" value="P:lipid transport"/>
    <property type="evidence" value="ECO:0007669"/>
    <property type="project" value="InterPro"/>
</dbReference>
<dbReference type="Gene3D" id="1.10.110.10">
    <property type="entry name" value="Plant lipid-transfer and hydrophobic proteins"/>
    <property type="match status" value="1"/>
</dbReference>
<keyword evidence="5" id="KW-1185">Reference proteome</keyword>
<keyword evidence="1" id="KW-0813">Transport</keyword>
<protein>
    <recommendedName>
        <fullName evidence="6">Bifunctional inhibitor/plant lipid transfer protein/seed storage helical domain-containing protein</fullName>
    </recommendedName>
</protein>
<proteinExistence type="predicted"/>
<dbReference type="GO" id="GO:0008289">
    <property type="term" value="F:lipid binding"/>
    <property type="evidence" value="ECO:0007669"/>
    <property type="project" value="UniProtKB-KW"/>
</dbReference>
<dbReference type="PANTHER" id="PTHR33214">
    <property type="entry name" value="BIFUNCTIONAL INHIBITOR/LIPID-TRANSFER PROTEIN/SEED STORAGE 2S ALBUMIN SUPERFAMILY PROTEIN"/>
    <property type="match status" value="1"/>
</dbReference>
<dbReference type="Proteomes" id="UP000036987">
    <property type="component" value="Unassembled WGS sequence"/>
</dbReference>
<dbReference type="EMBL" id="LFYR01000448">
    <property type="protein sequence ID" value="KMZ74055.1"/>
    <property type="molecule type" value="Genomic_DNA"/>
</dbReference>
<keyword evidence="2" id="KW-0446">Lipid-binding</keyword>
<evidence type="ECO:0000313" key="4">
    <source>
        <dbReference type="EMBL" id="KMZ74055.1"/>
    </source>
</evidence>
<feature type="chain" id="PRO_5005528445" description="Bifunctional inhibitor/plant lipid transfer protein/seed storage helical domain-containing protein" evidence="3">
    <location>
        <begin position="28"/>
        <end position="94"/>
    </location>
</feature>
<sequence length="94" mass="9840">MASGVSMFLIVVGVGLLLIGAPTLTSAGCSISQFQPCLPAIVGKSSPSSACCQILHGKTYCYCELKNTPVFKQYYSSSVAHKISSACHISIPHC</sequence>
<reference evidence="5" key="1">
    <citation type="journal article" date="2016" name="Nature">
        <title>The genome of the seagrass Zostera marina reveals angiosperm adaptation to the sea.</title>
        <authorList>
            <person name="Olsen J.L."/>
            <person name="Rouze P."/>
            <person name="Verhelst B."/>
            <person name="Lin Y.-C."/>
            <person name="Bayer T."/>
            <person name="Collen J."/>
            <person name="Dattolo E."/>
            <person name="De Paoli E."/>
            <person name="Dittami S."/>
            <person name="Maumus F."/>
            <person name="Michel G."/>
            <person name="Kersting A."/>
            <person name="Lauritano C."/>
            <person name="Lohaus R."/>
            <person name="Toepel M."/>
            <person name="Tonon T."/>
            <person name="Vanneste K."/>
            <person name="Amirebrahimi M."/>
            <person name="Brakel J."/>
            <person name="Bostroem C."/>
            <person name="Chovatia M."/>
            <person name="Grimwood J."/>
            <person name="Jenkins J.W."/>
            <person name="Jueterbock A."/>
            <person name="Mraz A."/>
            <person name="Stam W.T."/>
            <person name="Tice H."/>
            <person name="Bornberg-Bauer E."/>
            <person name="Green P.J."/>
            <person name="Pearson G.A."/>
            <person name="Procaccini G."/>
            <person name="Duarte C.M."/>
            <person name="Schmutz J."/>
            <person name="Reusch T.B.H."/>
            <person name="Van de Peer Y."/>
        </authorList>
    </citation>
    <scope>NUCLEOTIDE SEQUENCE [LARGE SCALE GENOMIC DNA]</scope>
    <source>
        <strain evidence="5">cv. Finnish</strain>
    </source>
</reference>
<organism evidence="4 5">
    <name type="scientific">Zostera marina</name>
    <name type="common">Eelgrass</name>
    <dbReference type="NCBI Taxonomy" id="29655"/>
    <lineage>
        <taxon>Eukaryota</taxon>
        <taxon>Viridiplantae</taxon>
        <taxon>Streptophyta</taxon>
        <taxon>Embryophyta</taxon>
        <taxon>Tracheophyta</taxon>
        <taxon>Spermatophyta</taxon>
        <taxon>Magnoliopsida</taxon>
        <taxon>Liliopsida</taxon>
        <taxon>Zosteraceae</taxon>
        <taxon>Zostera</taxon>
    </lineage>
</organism>
<dbReference type="InterPro" id="IPR036312">
    <property type="entry name" value="Bifun_inhib/LTP/seed_sf"/>
</dbReference>
<feature type="signal peptide" evidence="3">
    <location>
        <begin position="1"/>
        <end position="27"/>
    </location>
</feature>
<dbReference type="AlphaFoldDB" id="A0A0K9Q0T5"/>
<dbReference type="OrthoDB" id="665742at2759"/>
<dbReference type="InterPro" id="IPR033872">
    <property type="entry name" value="nsLTP2"/>
</dbReference>
<evidence type="ECO:0008006" key="6">
    <source>
        <dbReference type="Google" id="ProtNLM"/>
    </source>
</evidence>
<evidence type="ECO:0000313" key="5">
    <source>
        <dbReference type="Proteomes" id="UP000036987"/>
    </source>
</evidence>
<accession>A0A0K9Q0T5</accession>
<gene>
    <name evidence="4" type="ORF">ZOSMA_136G00230</name>
</gene>
<dbReference type="SUPFAM" id="SSF47699">
    <property type="entry name" value="Bifunctional inhibitor/lipid-transfer protein/seed storage 2S albumin"/>
    <property type="match status" value="1"/>
</dbReference>
<dbReference type="PANTHER" id="PTHR33214:SF69">
    <property type="entry name" value="BIFUNCTIONAL INHIBITOR_LIPID-TRANSFER PROTEIN_SEED STORAGE 2S ALBUMIN SUPERFAMILY PROTEIN"/>
    <property type="match status" value="1"/>
</dbReference>
<comment type="caution">
    <text evidence="4">The sequence shown here is derived from an EMBL/GenBank/DDBJ whole genome shotgun (WGS) entry which is preliminary data.</text>
</comment>